<dbReference type="InterPro" id="IPR046848">
    <property type="entry name" value="E_motif"/>
</dbReference>
<dbReference type="Pfam" id="PF12854">
    <property type="entry name" value="PPR_1"/>
    <property type="match status" value="1"/>
</dbReference>
<feature type="repeat" description="PPR" evidence="3">
    <location>
        <begin position="253"/>
        <end position="287"/>
    </location>
</feature>
<dbReference type="FunFam" id="1.25.40.10:FF:000205">
    <property type="entry name" value="Pentatricopeptide repeat-containing protein, mitochondrial"/>
    <property type="match status" value="1"/>
</dbReference>
<dbReference type="Gene3D" id="1.25.40.10">
    <property type="entry name" value="Tetratricopeptide repeat domain"/>
    <property type="match status" value="5"/>
</dbReference>
<dbReference type="GO" id="GO:0009451">
    <property type="term" value="P:RNA modification"/>
    <property type="evidence" value="ECO:0007669"/>
    <property type="project" value="InterPro"/>
</dbReference>
<dbReference type="InterPro" id="IPR002885">
    <property type="entry name" value="PPR_rpt"/>
</dbReference>
<dbReference type="PROSITE" id="PS51375">
    <property type="entry name" value="PPR"/>
    <property type="match status" value="8"/>
</dbReference>
<feature type="repeat" description="PPR" evidence="3">
    <location>
        <begin position="526"/>
        <end position="560"/>
    </location>
</feature>
<dbReference type="PANTHER" id="PTHR47926">
    <property type="entry name" value="PENTATRICOPEPTIDE REPEAT-CONTAINING PROTEIN"/>
    <property type="match status" value="1"/>
</dbReference>
<dbReference type="FunFam" id="1.25.40.10:FF:000090">
    <property type="entry name" value="Pentatricopeptide repeat-containing protein, chloroplastic"/>
    <property type="match status" value="1"/>
</dbReference>
<dbReference type="NCBIfam" id="TIGR00756">
    <property type="entry name" value="PPR"/>
    <property type="match status" value="7"/>
</dbReference>
<evidence type="ECO:0000313" key="6">
    <source>
        <dbReference type="Proteomes" id="UP000197138"/>
    </source>
</evidence>
<dbReference type="GO" id="GO:0005739">
    <property type="term" value="C:mitochondrion"/>
    <property type="evidence" value="ECO:0007669"/>
    <property type="project" value="UniProtKB-ARBA"/>
</dbReference>
<proteinExistence type="inferred from homology"/>
<keyword evidence="1" id="KW-0677">Repeat</keyword>
<evidence type="ECO:0000256" key="2">
    <source>
        <dbReference type="ARBA" id="ARBA00061659"/>
    </source>
</evidence>
<gene>
    <name evidence="5" type="ORF">CDL15_Pgr015416</name>
</gene>
<dbReference type="FunFam" id="1.25.40.10:FF:000396">
    <property type="entry name" value="Pentatricopeptide repeat-containing protein At2g36730"/>
    <property type="match status" value="1"/>
</dbReference>
<dbReference type="FunFam" id="1.25.40.10:FF:000380">
    <property type="entry name" value="Pentatricopeptide repeat-containing protein, chloroplastic"/>
    <property type="match status" value="1"/>
</dbReference>
<accession>A0A218W143</accession>
<feature type="region of interest" description="Disordered" evidence="4">
    <location>
        <begin position="1"/>
        <end position="43"/>
    </location>
</feature>
<comment type="caution">
    <text evidence="5">The sequence shown here is derived from an EMBL/GenBank/DDBJ whole genome shotgun (WGS) entry which is preliminary data.</text>
</comment>
<organism evidence="5 6">
    <name type="scientific">Punica granatum</name>
    <name type="common">Pomegranate</name>
    <dbReference type="NCBI Taxonomy" id="22663"/>
    <lineage>
        <taxon>Eukaryota</taxon>
        <taxon>Viridiplantae</taxon>
        <taxon>Streptophyta</taxon>
        <taxon>Embryophyta</taxon>
        <taxon>Tracheophyta</taxon>
        <taxon>Spermatophyta</taxon>
        <taxon>Magnoliopsida</taxon>
        <taxon>eudicotyledons</taxon>
        <taxon>Gunneridae</taxon>
        <taxon>Pentapetalae</taxon>
        <taxon>rosids</taxon>
        <taxon>malvids</taxon>
        <taxon>Myrtales</taxon>
        <taxon>Lythraceae</taxon>
        <taxon>Punica</taxon>
    </lineage>
</organism>
<feature type="repeat" description="PPR" evidence="3">
    <location>
        <begin position="455"/>
        <end position="489"/>
    </location>
</feature>
<evidence type="ECO:0000313" key="5">
    <source>
        <dbReference type="EMBL" id="OWM65991.1"/>
    </source>
</evidence>
<dbReference type="FunFam" id="1.25.40.10:FF:000646">
    <property type="entry name" value="Pentatricopeptide repeat-containing protein, chloroplastic"/>
    <property type="match status" value="1"/>
</dbReference>
<evidence type="ECO:0000256" key="1">
    <source>
        <dbReference type="ARBA" id="ARBA00022737"/>
    </source>
</evidence>
<protein>
    <recommendedName>
        <fullName evidence="7">Pentatricopeptide repeat-containing protein At5g55740, chloroplastic</fullName>
    </recommendedName>
</protein>
<feature type="repeat" description="PPR" evidence="3">
    <location>
        <begin position="665"/>
        <end position="695"/>
    </location>
</feature>
<dbReference type="Pfam" id="PF20431">
    <property type="entry name" value="E_motif"/>
    <property type="match status" value="1"/>
</dbReference>
<name>A0A218W143_PUNGR</name>
<evidence type="ECO:0000256" key="4">
    <source>
        <dbReference type="SAM" id="MobiDB-lite"/>
    </source>
</evidence>
<dbReference type="GO" id="GO:0003723">
    <property type="term" value="F:RNA binding"/>
    <property type="evidence" value="ECO:0007669"/>
    <property type="project" value="InterPro"/>
</dbReference>
<dbReference type="InterPro" id="IPR046960">
    <property type="entry name" value="PPR_At4g14850-like_plant"/>
</dbReference>
<feature type="repeat" description="PPR" evidence="3">
    <location>
        <begin position="627"/>
        <end position="657"/>
    </location>
</feature>
<sequence>MASIPIPLNPNPNRPFLTNSKLKPSVKLNKTHRPRSSEDAKDQEKQKLVYKSYLKQLSSLCREGQIEQAVGLLTQMELSHLPIGPEAYTELLQGCVNLRALSTGRQVHARLIKTGEFFSGNEYVETKVLVFYSMCDVPDAAGNLFRRMRVKNVFSWAAIIGLYCRLGSYEEGQLAFCEMIESGVTGDSFVLPNVLKACGAMMSLGFGRGVHGYVEKMGIGGCVFVASSLVDMYGKCRALEDARKMFDEMPERNVVAWNSMIVGCVQNGMNELAIGLFHDMREEGVDPSRVTISSLLSASANLGVVEEGKQGHAISIIGGLELDSILGTSIVNFYTKVGLIWDAEVAFETLMDKDLVTWNLLISGYVQHGQVPKALDMCHRMRLLHLRFDSVTLASVLSASAKNCDLNRGKEAHCFCIKNNFDNDMVVANSIIDMYASCGRIDFAKIVFDSSIRRDLIMWNTIIGAYAEVGESSEALRLFHQMQLEGISPDVISWNSLISGFLKCGRVNEAKDMFSQMEVSHETKPNLVTWNTLISGLARNGFCEESIWNFLKMQESGVRPNIACLSGALSACTNMASLRLGKSIHGYVVRHNLPSSVHISTSLLDMYAKCGNIMGANRLFDKISSKELPVYNSMISAYAFHGHADEALALYRHLEEEQEDNIEPDEITFTNVLSACSHAGRIKEAVEILDRMVSKHDLQPNLEHYGCVVDLLCRSGNVEEALRITDTMPYEPDSRIFGSLISSCREQGEIELVDYLSERLLELEPESSGNYVAISNAYAVAGGWYEVSKLRELMREKGLRKSPGCSWVQIGSELHGFVAGDWSHENIHELRAILALLDMEIHRVESLLTGFFNSCQRLA</sequence>
<dbReference type="Pfam" id="PF13041">
    <property type="entry name" value="PPR_2"/>
    <property type="match status" value="2"/>
</dbReference>
<comment type="similarity">
    <text evidence="2">Belongs to the PPR family. PCMP-E subfamily.</text>
</comment>
<dbReference type="SUPFAM" id="SSF48452">
    <property type="entry name" value="TPR-like"/>
    <property type="match status" value="1"/>
</dbReference>
<dbReference type="Proteomes" id="UP000197138">
    <property type="component" value="Unassembled WGS sequence"/>
</dbReference>
<evidence type="ECO:0000256" key="3">
    <source>
        <dbReference type="PROSITE-ProRule" id="PRU00708"/>
    </source>
</evidence>
<dbReference type="EMBL" id="MTKT01005556">
    <property type="protein sequence ID" value="OWM65991.1"/>
    <property type="molecule type" value="Genomic_DNA"/>
</dbReference>
<evidence type="ECO:0008006" key="7">
    <source>
        <dbReference type="Google" id="ProtNLM"/>
    </source>
</evidence>
<dbReference type="Pfam" id="PF01535">
    <property type="entry name" value="PPR"/>
    <property type="match status" value="7"/>
</dbReference>
<reference evidence="6" key="1">
    <citation type="journal article" date="2017" name="Plant J.">
        <title>The pomegranate (Punica granatum L.) genome and the genomics of punicalagin biosynthesis.</title>
        <authorList>
            <person name="Qin G."/>
            <person name="Xu C."/>
            <person name="Ming R."/>
            <person name="Tang H."/>
            <person name="Guyot R."/>
            <person name="Kramer E.M."/>
            <person name="Hu Y."/>
            <person name="Yi X."/>
            <person name="Qi Y."/>
            <person name="Xu X."/>
            <person name="Gao Z."/>
            <person name="Pan H."/>
            <person name="Jian J."/>
            <person name="Tian Y."/>
            <person name="Yue Z."/>
            <person name="Xu Y."/>
        </authorList>
    </citation>
    <scope>NUCLEOTIDE SEQUENCE [LARGE SCALE GENOMIC DNA]</scope>
    <source>
        <strain evidence="6">cv. Dabenzi</strain>
    </source>
</reference>
<feature type="repeat" description="PPR" evidence="3">
    <location>
        <begin position="490"/>
        <end position="520"/>
    </location>
</feature>
<feature type="repeat" description="PPR" evidence="3">
    <location>
        <begin position="354"/>
        <end position="388"/>
    </location>
</feature>
<dbReference type="InterPro" id="IPR011990">
    <property type="entry name" value="TPR-like_helical_dom_sf"/>
</dbReference>
<dbReference type="PANTHER" id="PTHR47926:SF386">
    <property type="entry name" value="PENTATRICOPEPTIDE REPEAT-CONTAINING PROTEIN"/>
    <property type="match status" value="1"/>
</dbReference>
<dbReference type="AlphaFoldDB" id="A0A218W143"/>
<feature type="repeat" description="PPR" evidence="3">
    <location>
        <begin position="152"/>
        <end position="186"/>
    </location>
</feature>